<proteinExistence type="predicted"/>
<feature type="coiled-coil region" evidence="1">
    <location>
        <begin position="31"/>
        <end position="58"/>
    </location>
</feature>
<keyword evidence="1" id="KW-0175">Coiled coil</keyword>
<accession>A0A0R2DHN0</accession>
<dbReference type="STRING" id="1423744.FC86_GL000708"/>
<dbReference type="AlphaFoldDB" id="A0A0R2DHN0"/>
<organism evidence="4 5">
    <name type="scientific">Holzapfeliella floricola DSM 23037 = JCM 16512</name>
    <dbReference type="NCBI Taxonomy" id="1423744"/>
    <lineage>
        <taxon>Bacteria</taxon>
        <taxon>Bacillati</taxon>
        <taxon>Bacillota</taxon>
        <taxon>Bacilli</taxon>
        <taxon>Lactobacillales</taxon>
        <taxon>Lactobacillaceae</taxon>
        <taxon>Holzapfeliella</taxon>
    </lineage>
</organism>
<evidence type="ECO:0000256" key="2">
    <source>
        <dbReference type="SAM" id="MobiDB-lite"/>
    </source>
</evidence>
<keyword evidence="5" id="KW-1185">Reference proteome</keyword>
<feature type="region of interest" description="Disordered" evidence="2">
    <location>
        <begin position="1"/>
        <end position="28"/>
    </location>
</feature>
<evidence type="ECO:0000256" key="1">
    <source>
        <dbReference type="SAM" id="Coils"/>
    </source>
</evidence>
<comment type="caution">
    <text evidence="4">The sequence shown here is derived from an EMBL/GenBank/DDBJ whole genome shotgun (WGS) entry which is preliminary data.</text>
</comment>
<evidence type="ECO:0000313" key="4">
    <source>
        <dbReference type="EMBL" id="KRN03602.1"/>
    </source>
</evidence>
<keyword evidence="3" id="KW-0812">Transmembrane</keyword>
<keyword evidence="3" id="KW-1133">Transmembrane helix</keyword>
<sequence length="73" mass="8608">MKTRKEYQKEIKKRQQNAEGDKGLSNKELENRIDTDKLKEQEKKVRRLKKKLNIAILSVSALIILTILVLIYL</sequence>
<feature type="transmembrane region" description="Helical" evidence="3">
    <location>
        <begin position="52"/>
        <end position="72"/>
    </location>
</feature>
<reference evidence="4 5" key="1">
    <citation type="journal article" date="2015" name="Genome Announc.">
        <title>Expanding the biotechnology potential of lactobacilli through comparative genomics of 213 strains and associated genera.</title>
        <authorList>
            <person name="Sun Z."/>
            <person name="Harris H.M."/>
            <person name="McCann A."/>
            <person name="Guo C."/>
            <person name="Argimon S."/>
            <person name="Zhang W."/>
            <person name="Yang X."/>
            <person name="Jeffery I.B."/>
            <person name="Cooney J.C."/>
            <person name="Kagawa T.F."/>
            <person name="Liu W."/>
            <person name="Song Y."/>
            <person name="Salvetti E."/>
            <person name="Wrobel A."/>
            <person name="Rasinkangas P."/>
            <person name="Parkhill J."/>
            <person name="Rea M.C."/>
            <person name="O'Sullivan O."/>
            <person name="Ritari J."/>
            <person name="Douillard F.P."/>
            <person name="Paul Ross R."/>
            <person name="Yang R."/>
            <person name="Briner A.E."/>
            <person name="Felis G.E."/>
            <person name="de Vos W.M."/>
            <person name="Barrangou R."/>
            <person name="Klaenhammer T.R."/>
            <person name="Caufield P.W."/>
            <person name="Cui Y."/>
            <person name="Zhang H."/>
            <person name="O'Toole P.W."/>
        </authorList>
    </citation>
    <scope>NUCLEOTIDE SEQUENCE [LARGE SCALE GENOMIC DNA]</scope>
    <source>
        <strain evidence="4 5">DSM 23037</strain>
    </source>
</reference>
<dbReference type="PATRIC" id="fig|1423744.4.peg.728"/>
<feature type="compositionally biased region" description="Basic and acidic residues" evidence="2">
    <location>
        <begin position="19"/>
        <end position="28"/>
    </location>
</feature>
<feature type="compositionally biased region" description="Basic and acidic residues" evidence="2">
    <location>
        <begin position="1"/>
        <end position="10"/>
    </location>
</feature>
<name>A0A0R2DHN0_9LACO</name>
<gene>
    <name evidence="4" type="ORF">FC86_GL000708</name>
</gene>
<keyword evidence="3" id="KW-0472">Membrane</keyword>
<protein>
    <submittedName>
        <fullName evidence="4">Uncharacterized protein</fullName>
    </submittedName>
</protein>
<dbReference type="RefSeq" id="WP_056974925.1">
    <property type="nucleotide sequence ID" value="NZ_AYZL01000020.1"/>
</dbReference>
<evidence type="ECO:0000313" key="5">
    <source>
        <dbReference type="Proteomes" id="UP000051378"/>
    </source>
</evidence>
<dbReference type="EMBL" id="AYZL01000020">
    <property type="protein sequence ID" value="KRN03602.1"/>
    <property type="molecule type" value="Genomic_DNA"/>
</dbReference>
<evidence type="ECO:0000256" key="3">
    <source>
        <dbReference type="SAM" id="Phobius"/>
    </source>
</evidence>
<dbReference type="Proteomes" id="UP000051378">
    <property type="component" value="Unassembled WGS sequence"/>
</dbReference>